<feature type="region of interest" description="Disordered" evidence="1">
    <location>
        <begin position="288"/>
        <end position="394"/>
    </location>
</feature>
<feature type="compositionally biased region" description="Basic residues" evidence="1">
    <location>
        <begin position="333"/>
        <end position="365"/>
    </location>
</feature>
<evidence type="ECO:0000256" key="1">
    <source>
        <dbReference type="SAM" id="MobiDB-lite"/>
    </source>
</evidence>
<feature type="region of interest" description="Disordered" evidence="1">
    <location>
        <begin position="1"/>
        <end position="52"/>
    </location>
</feature>
<evidence type="ECO:0000313" key="4">
    <source>
        <dbReference type="EMBL" id="EMG50673.1"/>
    </source>
</evidence>
<proteinExistence type="predicted"/>
<feature type="compositionally biased region" description="Basic and acidic residues" evidence="1">
    <location>
        <begin position="1"/>
        <end position="11"/>
    </location>
</feature>
<reference evidence="4 5" key="1">
    <citation type="submission" date="2013-02" db="EMBL/GenBank/DDBJ databases">
        <title>Genome sequence of Candida maltosa Xu316, a potential industrial strain for xylitol and ethanol production.</title>
        <authorList>
            <person name="Yu J."/>
            <person name="Wang Q."/>
            <person name="Geng X."/>
            <person name="Bao W."/>
            <person name="He P."/>
            <person name="Cai J."/>
        </authorList>
    </citation>
    <scope>NUCLEOTIDE SEQUENCE [LARGE SCALE GENOMIC DNA]</scope>
    <source>
        <strain evidence="5">Xu316</strain>
    </source>
</reference>
<feature type="domain" description="Peptide N-acetyl-beta-D-glucosaminyl asparaginase amidase A N-terminal" evidence="3">
    <location>
        <begin position="152"/>
        <end position="285"/>
    </location>
</feature>
<dbReference type="AlphaFoldDB" id="M3JEP4"/>
<dbReference type="InterPro" id="IPR056948">
    <property type="entry name" value="PNGaseA_N"/>
</dbReference>
<keyword evidence="2" id="KW-0472">Membrane</keyword>
<feature type="compositionally biased region" description="Basic and acidic residues" evidence="1">
    <location>
        <begin position="366"/>
        <end position="387"/>
    </location>
</feature>
<dbReference type="OrthoDB" id="1612078at2759"/>
<dbReference type="STRING" id="1245528.M3JEP4"/>
<feature type="compositionally biased region" description="Acidic residues" evidence="1">
    <location>
        <begin position="32"/>
        <end position="41"/>
    </location>
</feature>
<feature type="region of interest" description="Disordered" evidence="1">
    <location>
        <begin position="875"/>
        <end position="907"/>
    </location>
</feature>
<sequence>MSDLDEKHKVVDSSPYEEGEEETLPKYTEKYDPEEEEEAGETEPLTTEKTEYQVPNEKCNKLKRICQIASLLGVIYLVNFIYFNFNDVMTALSRVGSCSSSRHHHQQQQPLKYGSELDHHPIFRNLQNIVDTTPETTGNKTTEKEIITVSNPYVPNPHYGEPVYSSKLIHHKFGNSWGKPAVVNFTSPANVSFNAVVLSLHTKVDGVQYDRLLNLFVNGAQIWRSSTIEPGNKKVFSYFKKDVTKYANLFKGENIEILLQLDNLLSDKLTGVFDVELSVDFFQFHKPHHRGPHHGPHEEPSHDEPSHEDNDVKEEEIEKRHRFHHEGDDEHKGRHGKHHKDKDGKHHKGKDGKHHKDKDGKHKKPEHPPKEPEHPPHHPPHDPEHPPHHPHHHRFYKERQLFSVRKPADQVYPLTVSAKPQQAPVVYLSSGRLAVNLPKVAKNTTRLQLSVFTSGNAADEFWYTNVIDKFKDVFADEGNQLIGKGPVRIVNIYFNGKKIATQSPEPVIFTGGISPALWSPVVSFNAFDVPSIDVDVSGLLPYLWEHQAVEDKVLEIEVSNGLGEIGKADSNAVNENWITAANLLTFENDQVVESSGEVVNIDELHTGHVIGVSIPYTRSIQQVIDARFGAQLISNISLTLKDGRILNTTISSYSLAEVVNVQSYRRYGDKQSIAHVGRSVSSVIVQDNDLPEHEGELSSSHHKHKLPDNTIFVVNTTLHYPLTLSLEQHSKDIGAGGDFFVDFDVSLVHAKTLDLVFGGGFGRINTASGQNGTSRFFLSSKGNHGYGSTHTKYKSKFRFGKHGRKYKRVVDAVNGTIVYDESKSKPKEAQGTLLDIMQHSDSESSASSIMKSMLHALKNDQSFSMMKFGCQGMMKENHDGETKHHMKGMHRGDSKHHMKGSHHESKD</sequence>
<accession>M3JEP4</accession>
<feature type="compositionally biased region" description="Basic residues" evidence="1">
    <location>
        <begin position="884"/>
        <end position="900"/>
    </location>
</feature>
<keyword evidence="2" id="KW-1133">Transmembrane helix</keyword>
<gene>
    <name evidence="4" type="ORF">G210_1708</name>
</gene>
<keyword evidence="5" id="KW-1185">Reference proteome</keyword>
<protein>
    <submittedName>
        <fullName evidence="4">Peptide-n4-(N-acetyl-beta-d-glucosaminyl) asparaginase amidase n, putative</fullName>
    </submittedName>
</protein>
<evidence type="ECO:0000259" key="3">
    <source>
        <dbReference type="Pfam" id="PF12222"/>
    </source>
</evidence>
<dbReference type="EMBL" id="AOGT01000154">
    <property type="protein sequence ID" value="EMG50673.1"/>
    <property type="molecule type" value="Genomic_DNA"/>
</dbReference>
<evidence type="ECO:0000313" key="5">
    <source>
        <dbReference type="Proteomes" id="UP000011777"/>
    </source>
</evidence>
<dbReference type="PANTHER" id="PTHR31104">
    <property type="entry name" value="PEPTIDE-N4-(N-ACETYL-BETA-GLUCOSAMINYL)ASPARAGINE AMIDASE A PROTEIN"/>
    <property type="match status" value="1"/>
</dbReference>
<name>M3JEP4_CANMX</name>
<dbReference type="Pfam" id="PF12222">
    <property type="entry name" value="PNGaseA"/>
    <property type="match status" value="2"/>
</dbReference>
<dbReference type="InterPro" id="IPR021102">
    <property type="entry name" value="PNGase_A"/>
</dbReference>
<comment type="caution">
    <text evidence="4">The sequence shown here is derived from an EMBL/GenBank/DDBJ whole genome shotgun (WGS) entry which is preliminary data.</text>
</comment>
<dbReference type="eggNOG" id="ENOG502QSXK">
    <property type="taxonomic scope" value="Eukaryota"/>
</dbReference>
<keyword evidence="2" id="KW-0812">Transmembrane</keyword>
<dbReference type="HOGENOM" id="CLU_008372_0_0_1"/>
<feature type="domain" description="Peptide N-acetyl-beta-D-glucosaminyl asparaginase amidase A N-terminal" evidence="3">
    <location>
        <begin position="394"/>
        <end position="602"/>
    </location>
</feature>
<feature type="transmembrane region" description="Helical" evidence="2">
    <location>
        <begin position="65"/>
        <end position="85"/>
    </location>
</feature>
<feature type="compositionally biased region" description="Basic and acidic residues" evidence="1">
    <location>
        <begin position="295"/>
        <end position="310"/>
    </location>
</feature>
<organism evidence="4 5">
    <name type="scientific">Candida maltosa (strain Xu316)</name>
    <name type="common">Yeast</name>
    <dbReference type="NCBI Taxonomy" id="1245528"/>
    <lineage>
        <taxon>Eukaryota</taxon>
        <taxon>Fungi</taxon>
        <taxon>Dikarya</taxon>
        <taxon>Ascomycota</taxon>
        <taxon>Saccharomycotina</taxon>
        <taxon>Pichiomycetes</taxon>
        <taxon>Debaryomycetaceae</taxon>
        <taxon>Candida/Lodderomyces clade</taxon>
        <taxon>Candida</taxon>
    </lineage>
</organism>
<dbReference type="Proteomes" id="UP000011777">
    <property type="component" value="Unassembled WGS sequence"/>
</dbReference>
<evidence type="ECO:0000256" key="2">
    <source>
        <dbReference type="SAM" id="Phobius"/>
    </source>
</evidence>
<dbReference type="OMA" id="AADEFWY"/>